<name>A0A1B3SKA5_9MOLU</name>
<dbReference type="EMBL" id="CP017015">
    <property type="protein sequence ID" value="AOG60359.1"/>
    <property type="molecule type" value="Genomic_DNA"/>
</dbReference>
<feature type="transmembrane region" description="Helical" evidence="1">
    <location>
        <begin position="104"/>
        <end position="123"/>
    </location>
</feature>
<protein>
    <submittedName>
        <fullName evidence="2">Uncharacterized protein</fullName>
    </submittedName>
</protein>
<proteinExistence type="predicted"/>
<keyword evidence="1" id="KW-1133">Transmembrane helix</keyword>
<dbReference type="RefSeq" id="WP_069116234.1">
    <property type="nucleotide sequence ID" value="NZ_CP017015.1"/>
</dbReference>
<evidence type="ECO:0000313" key="3">
    <source>
        <dbReference type="Proteomes" id="UP000094378"/>
    </source>
</evidence>
<dbReference type="STRING" id="216938.SHELI_v1c04080"/>
<dbReference type="KEGG" id="shj:SHELI_v1c04080"/>
<reference evidence="2 3" key="1">
    <citation type="submission" date="2016-08" db="EMBL/GenBank/DDBJ databases">
        <title>Complete genome sequence of Spiroplasma helicoides TABS-2 (DSM 22551).</title>
        <authorList>
            <person name="Shen W.-Y."/>
            <person name="Lo W.-S."/>
            <person name="Lai Y.-C."/>
            <person name="Kuo C.-H."/>
        </authorList>
    </citation>
    <scope>NUCLEOTIDE SEQUENCE [LARGE SCALE GENOMIC DNA]</scope>
    <source>
        <strain evidence="2 3">TABS-2</strain>
    </source>
</reference>
<sequence>MRGLLKNFDYSKRDVENKVLSEQVFNYHKLRTLLFSFLFFVVTTSSIAIPLVNNGNVQYYNGLIIAFFLLVSNHYFQIIYIKKTVVFIKQVKEEMSLYKMYKKYLAFSYTFVIGWYLTLIYYFKLKKILLKNNFDCINSHRYVMNLLDYINDPDSLIYYDKKQPILIKPDDINLNNNKKDKPIKINIYVLNSYKKAIITVNSLNNDRGFKNLILTQKKMGKFELLIDSFQIQNDEIELIFDNLRSCRFNIVNNEQSILNQK</sequence>
<dbReference type="AlphaFoldDB" id="A0A1B3SKA5"/>
<accession>A0A1B3SKA5</accession>
<feature type="transmembrane region" description="Helical" evidence="1">
    <location>
        <begin position="59"/>
        <end position="81"/>
    </location>
</feature>
<keyword evidence="1" id="KW-0472">Membrane</keyword>
<keyword evidence="1" id="KW-0812">Transmembrane</keyword>
<keyword evidence="3" id="KW-1185">Reference proteome</keyword>
<feature type="transmembrane region" description="Helical" evidence="1">
    <location>
        <begin position="33"/>
        <end position="53"/>
    </location>
</feature>
<evidence type="ECO:0000313" key="2">
    <source>
        <dbReference type="EMBL" id="AOG60359.1"/>
    </source>
</evidence>
<dbReference type="Proteomes" id="UP000094378">
    <property type="component" value="Chromosome"/>
</dbReference>
<organism evidence="2 3">
    <name type="scientific">Spiroplasma helicoides</name>
    <dbReference type="NCBI Taxonomy" id="216938"/>
    <lineage>
        <taxon>Bacteria</taxon>
        <taxon>Bacillati</taxon>
        <taxon>Mycoplasmatota</taxon>
        <taxon>Mollicutes</taxon>
        <taxon>Entomoplasmatales</taxon>
        <taxon>Spiroplasmataceae</taxon>
        <taxon>Spiroplasma</taxon>
    </lineage>
</organism>
<evidence type="ECO:0000256" key="1">
    <source>
        <dbReference type="SAM" id="Phobius"/>
    </source>
</evidence>
<gene>
    <name evidence="2" type="ORF">SHELI_v1c04080</name>
</gene>